<keyword evidence="2" id="KW-0472">Membrane</keyword>
<gene>
    <name evidence="4" type="ORF">Ami3637_06935</name>
</gene>
<keyword evidence="2" id="KW-0812">Transmembrane</keyword>
<feature type="domain" description="Peptidase M56" evidence="3">
    <location>
        <begin position="8"/>
        <end position="319"/>
    </location>
</feature>
<dbReference type="AlphaFoldDB" id="A0A6P1MEA9"/>
<evidence type="ECO:0000313" key="5">
    <source>
        <dbReference type="Proteomes" id="UP000463883"/>
    </source>
</evidence>
<dbReference type="CDD" id="cd07341">
    <property type="entry name" value="M56_BlaR1_MecR1_like"/>
    <property type="match status" value="1"/>
</dbReference>
<dbReference type="InterPro" id="IPR008756">
    <property type="entry name" value="Peptidase_M56"/>
</dbReference>
<accession>A0A6P1MEA9</accession>
<dbReference type="EMBL" id="CP047591">
    <property type="protein sequence ID" value="QHI72171.1"/>
    <property type="molecule type" value="Genomic_DNA"/>
</dbReference>
<dbReference type="RefSeq" id="WP_162361941.1">
    <property type="nucleotide sequence ID" value="NZ_CP047591.1"/>
</dbReference>
<evidence type="ECO:0000256" key="2">
    <source>
        <dbReference type="SAM" id="Phobius"/>
    </source>
</evidence>
<dbReference type="PANTHER" id="PTHR34978">
    <property type="entry name" value="POSSIBLE SENSOR-TRANSDUCER PROTEIN BLAR"/>
    <property type="match status" value="1"/>
</dbReference>
<sequence>MNELLKVLLSLSISGTLLIFILILCKPLIRHKISKRWQYYIWLLVIARLLLPFTLEINILENVFQQIDKVIPQSEMMVEGPEQKVSGLSPYMESDDQNSSQRSMETSQEPKAVVSMVQNILLKGIQNAWLAWLFIAAMLLIRKITLYQSFVKYIKAGRVEVSDLKYWEHLGMLVEQAGIKRAVSIYINPLISSPLLIGFFRPCIMLPTLELSDSEFRYTIAHELTHYKRRDMFYKWLVQITICIHWFNPAVHLMGREIGKACELSCDETVIKGLAEIEKYAYGDTLIEALKTGGHYENSLASVTLTESVKLLKERLDAIMQFKKSNTRSICISLLLTLVLTCGFTFSGSYAAVNINSGATSTPDIKAGGTINNKTIYFIYTEKGLRSIGTKDNSLDKLYMLANDIVLSTDEWVPIGTATKPFTGIFDGNGFTIKGLTMTNPDTKVAGLFGYAQGASLHNIELRDVDISSAGKKIASKKVDPVCAVPTKVSLGDNRVYPKINIRPNEKSAMSTFVLAGKTYYQVENETQLRLIGQKEYSLDKNYIQVADIQMSTAEWKPIGTAQKPFTGTFCGNGYKIKGLTMSDPNAKVIGLFGFADGATIYNITLRDYDITTAGKNLKNKSISPILVFGTDSRSYDNNVYPKQ</sequence>
<organism evidence="4 5">
    <name type="scientific">Aminipila terrae</name>
    <dbReference type="NCBI Taxonomy" id="2697030"/>
    <lineage>
        <taxon>Bacteria</taxon>
        <taxon>Bacillati</taxon>
        <taxon>Bacillota</taxon>
        <taxon>Clostridia</taxon>
        <taxon>Peptostreptococcales</taxon>
        <taxon>Anaerovoracaceae</taxon>
        <taxon>Aminipila</taxon>
    </lineage>
</organism>
<feature type="region of interest" description="Disordered" evidence="1">
    <location>
        <begin position="86"/>
        <end position="105"/>
    </location>
</feature>
<dbReference type="Proteomes" id="UP000463883">
    <property type="component" value="Chromosome"/>
</dbReference>
<dbReference type="InterPro" id="IPR052173">
    <property type="entry name" value="Beta-lactam_resp_regulator"/>
</dbReference>
<dbReference type="Gene3D" id="2.160.20.110">
    <property type="match status" value="2"/>
</dbReference>
<keyword evidence="2" id="KW-1133">Transmembrane helix</keyword>
<evidence type="ECO:0000256" key="1">
    <source>
        <dbReference type="SAM" id="MobiDB-lite"/>
    </source>
</evidence>
<proteinExistence type="predicted"/>
<evidence type="ECO:0000313" key="4">
    <source>
        <dbReference type="EMBL" id="QHI72171.1"/>
    </source>
</evidence>
<feature type="transmembrane region" description="Helical" evidence="2">
    <location>
        <begin position="330"/>
        <end position="353"/>
    </location>
</feature>
<keyword evidence="5" id="KW-1185">Reference proteome</keyword>
<feature type="transmembrane region" description="Helical" evidence="2">
    <location>
        <begin position="6"/>
        <end position="25"/>
    </location>
</feature>
<protein>
    <submittedName>
        <fullName evidence="4">Peptidase, M56 family protein</fullName>
    </submittedName>
</protein>
<dbReference type="PANTHER" id="PTHR34978:SF3">
    <property type="entry name" value="SLR0241 PROTEIN"/>
    <property type="match status" value="1"/>
</dbReference>
<feature type="transmembrane region" description="Helical" evidence="2">
    <location>
        <begin position="37"/>
        <end position="55"/>
    </location>
</feature>
<evidence type="ECO:0000259" key="3">
    <source>
        <dbReference type="Pfam" id="PF05569"/>
    </source>
</evidence>
<name>A0A6P1MEA9_9FIRM</name>
<dbReference type="KEGG" id="amic:Ami3637_06935"/>
<reference evidence="4 5" key="1">
    <citation type="submission" date="2020-01" db="EMBL/GenBank/DDBJ databases">
        <title>Genomic analysis of Aminipila sp. CBA3637.</title>
        <authorList>
            <person name="Kim Y.B."/>
            <person name="Roh S.W."/>
        </authorList>
    </citation>
    <scope>NUCLEOTIDE SEQUENCE [LARGE SCALE GENOMIC DNA]</scope>
    <source>
        <strain evidence="4 5">CBA3637</strain>
    </source>
</reference>
<dbReference type="Pfam" id="PF05569">
    <property type="entry name" value="Peptidase_M56"/>
    <property type="match status" value="1"/>
</dbReference>